<dbReference type="Proteomes" id="UP001054854">
    <property type="component" value="Unassembled WGS sequence"/>
</dbReference>
<organism evidence="2 3">
    <name type="scientific">Streptomyces hygroscopicus</name>
    <dbReference type="NCBI Taxonomy" id="1912"/>
    <lineage>
        <taxon>Bacteria</taxon>
        <taxon>Bacillati</taxon>
        <taxon>Actinomycetota</taxon>
        <taxon>Actinomycetes</taxon>
        <taxon>Kitasatosporales</taxon>
        <taxon>Streptomycetaceae</taxon>
        <taxon>Streptomyces</taxon>
        <taxon>Streptomyces violaceusniger group</taxon>
    </lineage>
</organism>
<dbReference type="SUPFAM" id="SSF55469">
    <property type="entry name" value="FMN-dependent nitroreductase-like"/>
    <property type="match status" value="2"/>
</dbReference>
<feature type="region of interest" description="Disordered" evidence="1">
    <location>
        <begin position="230"/>
        <end position="266"/>
    </location>
</feature>
<dbReference type="PANTHER" id="PTHR23026">
    <property type="entry name" value="NADPH NITROREDUCTASE"/>
    <property type="match status" value="1"/>
</dbReference>
<sequence>MQPAALDAAILEKLISAAVAAPSMHNTQPWRYRLNPDTVALEVRAAPERGLRYADPMGRGLSVSAGAAVFNLRVAVAHFGWEPVVRLLPHRSQPDLLATVGLGASPRDGAGTHDDPHPGPYDGPRPDSYDGPRDGPHVAPGSYDGPRPGPYDGLHDGPRPGPQRGLYDGLYDAIWRRHSSRAPFSGRRLPARVLCELTEAARANGATLRLAAPGETSRLLRLTAEAERRTCGDPRRRAESRDWVRDTGPYGIPPAALGPRDATGRLPMRDYLGQGPDGRRDGHPPAAVFESRPAIAVLSTAQDRRTDWLRAGQALEHVLLLATSYGVRASLLHQALEWSDLRWSLSDAHRTPGHVQMLIRLGYGPMGPATPRGEAAGALDGGGPAT</sequence>
<dbReference type="EMBL" id="BNEK01000005">
    <property type="protein sequence ID" value="GHJ33099.1"/>
    <property type="molecule type" value="Genomic_DNA"/>
</dbReference>
<evidence type="ECO:0000256" key="1">
    <source>
        <dbReference type="SAM" id="MobiDB-lite"/>
    </source>
</evidence>
<protein>
    <recommendedName>
        <fullName evidence="4">Nitroreductase domain-containing protein</fullName>
    </recommendedName>
</protein>
<feature type="compositionally biased region" description="Basic and acidic residues" evidence="1">
    <location>
        <begin position="230"/>
        <end position="245"/>
    </location>
</feature>
<keyword evidence="3" id="KW-1185">Reference proteome</keyword>
<proteinExistence type="predicted"/>
<reference evidence="2" key="1">
    <citation type="submission" date="2024-05" db="EMBL/GenBank/DDBJ databases">
        <title>Whole genome shotgun sequence of Streptomyces hygroscopicus NBRC 113678.</title>
        <authorList>
            <person name="Komaki H."/>
            <person name="Tamura T."/>
        </authorList>
    </citation>
    <scope>NUCLEOTIDE SEQUENCE</scope>
    <source>
        <strain evidence="2">N11-34</strain>
    </source>
</reference>
<evidence type="ECO:0008006" key="4">
    <source>
        <dbReference type="Google" id="ProtNLM"/>
    </source>
</evidence>
<comment type="caution">
    <text evidence="2">The sequence shown here is derived from an EMBL/GenBank/DDBJ whole genome shotgun (WGS) entry which is preliminary data.</text>
</comment>
<name>A0ABQ3UBX2_STRHY</name>
<gene>
    <name evidence="2" type="ORF">TPA0910_75320</name>
</gene>
<dbReference type="PANTHER" id="PTHR23026:SF123">
    <property type="entry name" value="NAD(P)H NITROREDUCTASE RV3131-RELATED"/>
    <property type="match status" value="1"/>
</dbReference>
<dbReference type="InterPro" id="IPR000415">
    <property type="entry name" value="Nitroreductase-like"/>
</dbReference>
<feature type="compositionally biased region" description="Basic and acidic residues" evidence="1">
    <location>
        <begin position="124"/>
        <end position="136"/>
    </location>
</feature>
<accession>A0ABQ3UBX2</accession>
<dbReference type="RefSeq" id="WP_236259295.1">
    <property type="nucleotide sequence ID" value="NZ_BNEK01000005.1"/>
</dbReference>
<evidence type="ECO:0000313" key="3">
    <source>
        <dbReference type="Proteomes" id="UP001054854"/>
    </source>
</evidence>
<dbReference type="Gene3D" id="3.40.109.10">
    <property type="entry name" value="NADH Oxidase"/>
    <property type="match status" value="1"/>
</dbReference>
<feature type="region of interest" description="Disordered" evidence="1">
    <location>
        <begin position="99"/>
        <end position="165"/>
    </location>
</feature>
<evidence type="ECO:0000313" key="2">
    <source>
        <dbReference type="EMBL" id="GHJ33099.1"/>
    </source>
</evidence>
<dbReference type="InterPro" id="IPR050627">
    <property type="entry name" value="Nitroreductase/BluB"/>
</dbReference>